<evidence type="ECO:0000313" key="3">
    <source>
        <dbReference type="Proteomes" id="UP000298030"/>
    </source>
</evidence>
<protein>
    <submittedName>
        <fullName evidence="2">Uncharacterized protein</fullName>
    </submittedName>
</protein>
<proteinExistence type="predicted"/>
<feature type="region of interest" description="Disordered" evidence="1">
    <location>
        <begin position="25"/>
        <end position="57"/>
    </location>
</feature>
<feature type="compositionally biased region" description="Low complexity" evidence="1">
    <location>
        <begin position="72"/>
        <end position="84"/>
    </location>
</feature>
<accession>A0A4Y7SW94</accession>
<reference evidence="2 3" key="1">
    <citation type="journal article" date="2019" name="Nat. Ecol. Evol.">
        <title>Megaphylogeny resolves global patterns of mushroom evolution.</title>
        <authorList>
            <person name="Varga T."/>
            <person name="Krizsan K."/>
            <person name="Foldi C."/>
            <person name="Dima B."/>
            <person name="Sanchez-Garcia M."/>
            <person name="Sanchez-Ramirez S."/>
            <person name="Szollosi G.J."/>
            <person name="Szarkandi J.G."/>
            <person name="Papp V."/>
            <person name="Albert L."/>
            <person name="Andreopoulos W."/>
            <person name="Angelini C."/>
            <person name="Antonin V."/>
            <person name="Barry K.W."/>
            <person name="Bougher N.L."/>
            <person name="Buchanan P."/>
            <person name="Buyck B."/>
            <person name="Bense V."/>
            <person name="Catcheside P."/>
            <person name="Chovatia M."/>
            <person name="Cooper J."/>
            <person name="Damon W."/>
            <person name="Desjardin D."/>
            <person name="Finy P."/>
            <person name="Geml J."/>
            <person name="Haridas S."/>
            <person name="Hughes K."/>
            <person name="Justo A."/>
            <person name="Karasinski D."/>
            <person name="Kautmanova I."/>
            <person name="Kiss B."/>
            <person name="Kocsube S."/>
            <person name="Kotiranta H."/>
            <person name="LaButti K.M."/>
            <person name="Lechner B.E."/>
            <person name="Liimatainen K."/>
            <person name="Lipzen A."/>
            <person name="Lukacs Z."/>
            <person name="Mihaltcheva S."/>
            <person name="Morgado L.N."/>
            <person name="Niskanen T."/>
            <person name="Noordeloos M.E."/>
            <person name="Ohm R.A."/>
            <person name="Ortiz-Santana B."/>
            <person name="Ovrebo C."/>
            <person name="Racz N."/>
            <person name="Riley R."/>
            <person name="Savchenko A."/>
            <person name="Shiryaev A."/>
            <person name="Soop K."/>
            <person name="Spirin V."/>
            <person name="Szebenyi C."/>
            <person name="Tomsovsky M."/>
            <person name="Tulloss R.E."/>
            <person name="Uehling J."/>
            <person name="Grigoriev I.V."/>
            <person name="Vagvolgyi C."/>
            <person name="Papp T."/>
            <person name="Martin F.M."/>
            <person name="Miettinen O."/>
            <person name="Hibbett D.S."/>
            <person name="Nagy L.G."/>
        </authorList>
    </citation>
    <scope>NUCLEOTIDE SEQUENCE [LARGE SCALE GENOMIC DNA]</scope>
    <source>
        <strain evidence="2 3">FP101781</strain>
    </source>
</reference>
<feature type="non-terminal residue" evidence="2">
    <location>
        <position position="1"/>
    </location>
</feature>
<dbReference type="Proteomes" id="UP000298030">
    <property type="component" value="Unassembled WGS sequence"/>
</dbReference>
<feature type="non-terminal residue" evidence="2">
    <location>
        <position position="94"/>
    </location>
</feature>
<dbReference type="EMBL" id="QPFP01000051">
    <property type="protein sequence ID" value="TEB26146.1"/>
    <property type="molecule type" value="Genomic_DNA"/>
</dbReference>
<feature type="compositionally biased region" description="Basic residues" evidence="1">
    <location>
        <begin position="36"/>
        <end position="46"/>
    </location>
</feature>
<dbReference type="AlphaFoldDB" id="A0A4Y7SW94"/>
<sequence>SRVHPSEFLFAFFLPFISNPSNIPQIQPARSTLHPIPRHPRTRRAKSDHQPCPPSQSFGTFLSRSAHLFTQTTPSSRFATPSRRSSTRTTRRCL</sequence>
<comment type="caution">
    <text evidence="2">The sequence shown here is derived from an EMBL/GenBank/DDBJ whole genome shotgun (WGS) entry which is preliminary data.</text>
</comment>
<name>A0A4Y7SW94_COPMI</name>
<gene>
    <name evidence="2" type="ORF">FA13DRAFT_1737800</name>
</gene>
<keyword evidence="3" id="KW-1185">Reference proteome</keyword>
<feature type="region of interest" description="Disordered" evidence="1">
    <location>
        <begin position="70"/>
        <end position="94"/>
    </location>
</feature>
<feature type="compositionally biased region" description="Basic residues" evidence="1">
    <location>
        <begin position="85"/>
        <end position="94"/>
    </location>
</feature>
<evidence type="ECO:0000256" key="1">
    <source>
        <dbReference type="SAM" id="MobiDB-lite"/>
    </source>
</evidence>
<evidence type="ECO:0000313" key="2">
    <source>
        <dbReference type="EMBL" id="TEB26146.1"/>
    </source>
</evidence>
<organism evidence="2 3">
    <name type="scientific">Coprinellus micaceus</name>
    <name type="common">Glistening ink-cap mushroom</name>
    <name type="synonym">Coprinus micaceus</name>
    <dbReference type="NCBI Taxonomy" id="71717"/>
    <lineage>
        <taxon>Eukaryota</taxon>
        <taxon>Fungi</taxon>
        <taxon>Dikarya</taxon>
        <taxon>Basidiomycota</taxon>
        <taxon>Agaricomycotina</taxon>
        <taxon>Agaricomycetes</taxon>
        <taxon>Agaricomycetidae</taxon>
        <taxon>Agaricales</taxon>
        <taxon>Agaricineae</taxon>
        <taxon>Psathyrellaceae</taxon>
        <taxon>Coprinellus</taxon>
    </lineage>
</organism>